<dbReference type="EMBL" id="AWUE01012839">
    <property type="protein sequence ID" value="OMP08218.1"/>
    <property type="molecule type" value="Genomic_DNA"/>
</dbReference>
<name>A0A1R3KMI8_9ROSI</name>
<reference evidence="2" key="1">
    <citation type="submission" date="2013-09" db="EMBL/GenBank/DDBJ databases">
        <title>Corchorus olitorius genome sequencing.</title>
        <authorList>
            <person name="Alam M."/>
            <person name="Haque M.S."/>
            <person name="Islam M.S."/>
            <person name="Emdad E.M."/>
            <person name="Islam M.M."/>
            <person name="Ahmed B."/>
            <person name="Halim A."/>
            <person name="Hossen Q.M.M."/>
            <person name="Hossain M.Z."/>
            <person name="Ahmed R."/>
            <person name="Khan M.M."/>
            <person name="Islam R."/>
            <person name="Rashid M.M."/>
            <person name="Khan S.A."/>
            <person name="Rahman M.S."/>
            <person name="Alam M."/>
            <person name="Yahiya A.S."/>
            <person name="Khan M.S."/>
            <person name="Azam M.S."/>
            <person name="Haque T."/>
            <person name="Lashkar M.Z.H."/>
            <person name="Akhand A.I."/>
            <person name="Morshed G."/>
            <person name="Roy S."/>
            <person name="Uddin K.S."/>
            <person name="Rabeya T."/>
            <person name="Hossain A.S."/>
            <person name="Chowdhury A."/>
            <person name="Snigdha A.R."/>
            <person name="Mortoza M.S."/>
            <person name="Matin S.A."/>
            <person name="Hoque S.M.E."/>
            <person name="Islam M.K."/>
            <person name="Roy D.K."/>
            <person name="Haider R."/>
            <person name="Moosa M.M."/>
            <person name="Elias S.M."/>
            <person name="Hasan A.M."/>
            <person name="Jahan S."/>
            <person name="Shafiuddin M."/>
            <person name="Mahmood N."/>
            <person name="Shommy N.S."/>
        </authorList>
    </citation>
    <scope>NUCLEOTIDE SEQUENCE [LARGE SCALE GENOMIC DNA]</scope>
    <source>
        <strain evidence="2">cv. O-4</strain>
    </source>
</reference>
<keyword evidence="2" id="KW-1185">Reference proteome</keyword>
<dbReference type="Proteomes" id="UP000187203">
    <property type="component" value="Unassembled WGS sequence"/>
</dbReference>
<accession>A0A1R3KMI8</accession>
<comment type="caution">
    <text evidence="1">The sequence shown here is derived from an EMBL/GenBank/DDBJ whole genome shotgun (WGS) entry which is preliminary data.</text>
</comment>
<sequence length="35" mass="4032">MGQLVRWISKNCGDQQELKKMKSGCVPFPSHLKEQ</sequence>
<protein>
    <submittedName>
        <fullName evidence="1">Uncharacterized protein</fullName>
    </submittedName>
</protein>
<evidence type="ECO:0000313" key="1">
    <source>
        <dbReference type="EMBL" id="OMP08218.1"/>
    </source>
</evidence>
<organism evidence="1 2">
    <name type="scientific">Corchorus olitorius</name>
    <dbReference type="NCBI Taxonomy" id="93759"/>
    <lineage>
        <taxon>Eukaryota</taxon>
        <taxon>Viridiplantae</taxon>
        <taxon>Streptophyta</taxon>
        <taxon>Embryophyta</taxon>
        <taxon>Tracheophyta</taxon>
        <taxon>Spermatophyta</taxon>
        <taxon>Magnoliopsida</taxon>
        <taxon>eudicotyledons</taxon>
        <taxon>Gunneridae</taxon>
        <taxon>Pentapetalae</taxon>
        <taxon>rosids</taxon>
        <taxon>malvids</taxon>
        <taxon>Malvales</taxon>
        <taxon>Malvaceae</taxon>
        <taxon>Grewioideae</taxon>
        <taxon>Apeibeae</taxon>
        <taxon>Corchorus</taxon>
    </lineage>
</organism>
<dbReference type="AlphaFoldDB" id="A0A1R3KMI8"/>
<evidence type="ECO:0000313" key="2">
    <source>
        <dbReference type="Proteomes" id="UP000187203"/>
    </source>
</evidence>
<proteinExistence type="predicted"/>
<gene>
    <name evidence="1" type="ORF">COLO4_06669</name>
</gene>